<sequence>MAVLNNYQINVGSPFSGTSLHFHYMAVSALLHGRKRWFLYPPADASYSNAHFFDDFEPARRGQLGRQLECTQQAGDVLFVPSLWAHGVLYEENSVSVSFLYSDSQSSGGT</sequence>
<evidence type="ECO:0000313" key="2">
    <source>
        <dbReference type="EnsemblProtists" id="EOD28942"/>
    </source>
</evidence>
<dbReference type="Pfam" id="PF13621">
    <property type="entry name" value="Cupin_8"/>
    <property type="match status" value="1"/>
</dbReference>
<dbReference type="KEGG" id="ehx:EMIHUDRAFT_123264"/>
<dbReference type="AlphaFoldDB" id="A0A0D3JZK7"/>
<dbReference type="Proteomes" id="UP000013827">
    <property type="component" value="Unassembled WGS sequence"/>
</dbReference>
<feature type="domain" description="JmjC" evidence="1">
    <location>
        <begin position="1"/>
        <end position="110"/>
    </location>
</feature>
<dbReference type="InterPro" id="IPR041667">
    <property type="entry name" value="Cupin_8"/>
</dbReference>
<reference evidence="2" key="2">
    <citation type="submission" date="2024-10" db="UniProtKB">
        <authorList>
            <consortium name="EnsemblProtists"/>
        </authorList>
    </citation>
    <scope>IDENTIFICATION</scope>
</reference>
<dbReference type="InterPro" id="IPR050910">
    <property type="entry name" value="JMJD6_ArgDemeth/LysHydrox"/>
</dbReference>
<dbReference type="PANTHER" id="PTHR12480">
    <property type="entry name" value="ARGININE DEMETHYLASE AND LYSYL-HYDROXYLASE JMJD"/>
    <property type="match status" value="1"/>
</dbReference>
<dbReference type="RefSeq" id="XP_005781371.1">
    <property type="nucleotide sequence ID" value="XM_005781314.1"/>
</dbReference>
<evidence type="ECO:0000313" key="3">
    <source>
        <dbReference type="Proteomes" id="UP000013827"/>
    </source>
</evidence>
<dbReference type="SUPFAM" id="SSF51197">
    <property type="entry name" value="Clavaminate synthase-like"/>
    <property type="match status" value="1"/>
</dbReference>
<protein>
    <recommendedName>
        <fullName evidence="1">JmjC domain-containing protein</fullName>
    </recommendedName>
</protein>
<proteinExistence type="predicted"/>
<organism evidence="2 3">
    <name type="scientific">Emiliania huxleyi (strain CCMP1516)</name>
    <dbReference type="NCBI Taxonomy" id="280463"/>
    <lineage>
        <taxon>Eukaryota</taxon>
        <taxon>Haptista</taxon>
        <taxon>Haptophyta</taxon>
        <taxon>Prymnesiophyceae</taxon>
        <taxon>Isochrysidales</taxon>
        <taxon>Noelaerhabdaceae</taxon>
        <taxon>Emiliania</taxon>
    </lineage>
</organism>
<dbReference type="eggNOG" id="KOG2131">
    <property type="taxonomic scope" value="Eukaryota"/>
</dbReference>
<keyword evidence="3" id="KW-1185">Reference proteome</keyword>
<dbReference type="Gene3D" id="2.60.120.650">
    <property type="entry name" value="Cupin"/>
    <property type="match status" value="1"/>
</dbReference>
<evidence type="ECO:0000259" key="1">
    <source>
        <dbReference type="PROSITE" id="PS51184"/>
    </source>
</evidence>
<dbReference type="PROSITE" id="PS51184">
    <property type="entry name" value="JMJC"/>
    <property type="match status" value="1"/>
</dbReference>
<dbReference type="HOGENOM" id="CLU_2175852_0_0_1"/>
<dbReference type="EnsemblProtists" id="EOD28942">
    <property type="protein sequence ID" value="EOD28942"/>
    <property type="gene ID" value="EMIHUDRAFT_123264"/>
</dbReference>
<dbReference type="GeneID" id="17274489"/>
<dbReference type="InterPro" id="IPR003347">
    <property type="entry name" value="JmjC_dom"/>
</dbReference>
<reference evidence="3" key="1">
    <citation type="journal article" date="2013" name="Nature">
        <title>Pan genome of the phytoplankton Emiliania underpins its global distribution.</title>
        <authorList>
            <person name="Read B.A."/>
            <person name="Kegel J."/>
            <person name="Klute M.J."/>
            <person name="Kuo A."/>
            <person name="Lefebvre S.C."/>
            <person name="Maumus F."/>
            <person name="Mayer C."/>
            <person name="Miller J."/>
            <person name="Monier A."/>
            <person name="Salamov A."/>
            <person name="Young J."/>
            <person name="Aguilar M."/>
            <person name="Claverie J.M."/>
            <person name="Frickenhaus S."/>
            <person name="Gonzalez K."/>
            <person name="Herman E.K."/>
            <person name="Lin Y.C."/>
            <person name="Napier J."/>
            <person name="Ogata H."/>
            <person name="Sarno A.F."/>
            <person name="Shmutz J."/>
            <person name="Schroeder D."/>
            <person name="de Vargas C."/>
            <person name="Verret F."/>
            <person name="von Dassow P."/>
            <person name="Valentin K."/>
            <person name="Van de Peer Y."/>
            <person name="Wheeler G."/>
            <person name="Dacks J.B."/>
            <person name="Delwiche C.F."/>
            <person name="Dyhrman S.T."/>
            <person name="Glockner G."/>
            <person name="John U."/>
            <person name="Richards T."/>
            <person name="Worden A.Z."/>
            <person name="Zhang X."/>
            <person name="Grigoriev I.V."/>
            <person name="Allen A.E."/>
            <person name="Bidle K."/>
            <person name="Borodovsky M."/>
            <person name="Bowler C."/>
            <person name="Brownlee C."/>
            <person name="Cock J.M."/>
            <person name="Elias M."/>
            <person name="Gladyshev V.N."/>
            <person name="Groth M."/>
            <person name="Guda C."/>
            <person name="Hadaegh A."/>
            <person name="Iglesias-Rodriguez M.D."/>
            <person name="Jenkins J."/>
            <person name="Jones B.M."/>
            <person name="Lawson T."/>
            <person name="Leese F."/>
            <person name="Lindquist E."/>
            <person name="Lobanov A."/>
            <person name="Lomsadze A."/>
            <person name="Malik S.B."/>
            <person name="Marsh M.E."/>
            <person name="Mackinder L."/>
            <person name="Mock T."/>
            <person name="Mueller-Roeber B."/>
            <person name="Pagarete A."/>
            <person name="Parker M."/>
            <person name="Probert I."/>
            <person name="Quesneville H."/>
            <person name="Raines C."/>
            <person name="Rensing S.A."/>
            <person name="Riano-Pachon D.M."/>
            <person name="Richier S."/>
            <person name="Rokitta S."/>
            <person name="Shiraiwa Y."/>
            <person name="Soanes D.M."/>
            <person name="van der Giezen M."/>
            <person name="Wahlund T.M."/>
            <person name="Williams B."/>
            <person name="Wilson W."/>
            <person name="Wolfe G."/>
            <person name="Wurch L.L."/>
        </authorList>
    </citation>
    <scope>NUCLEOTIDE SEQUENCE</scope>
</reference>
<name>A0A0D3JZK7_EMIH1</name>
<accession>A0A0D3JZK7</accession>